<evidence type="ECO:0000313" key="2">
    <source>
        <dbReference type="EMBL" id="GEZ23181.1"/>
    </source>
</evidence>
<accession>A0A699IDD6</accession>
<feature type="region of interest" description="Disordered" evidence="1">
    <location>
        <begin position="1"/>
        <end position="23"/>
    </location>
</feature>
<gene>
    <name evidence="2" type="ORF">Tci_495154</name>
</gene>
<name>A0A699IDD6_TANCI</name>
<reference evidence="2" key="1">
    <citation type="journal article" date="2019" name="Sci. Rep.">
        <title>Draft genome of Tanacetum cinerariifolium, the natural source of mosquito coil.</title>
        <authorList>
            <person name="Yamashiro T."/>
            <person name="Shiraishi A."/>
            <person name="Satake H."/>
            <person name="Nakayama K."/>
        </authorList>
    </citation>
    <scope>NUCLEOTIDE SEQUENCE</scope>
</reference>
<organism evidence="2">
    <name type="scientific">Tanacetum cinerariifolium</name>
    <name type="common">Dalmatian daisy</name>
    <name type="synonym">Chrysanthemum cinerariifolium</name>
    <dbReference type="NCBI Taxonomy" id="118510"/>
    <lineage>
        <taxon>Eukaryota</taxon>
        <taxon>Viridiplantae</taxon>
        <taxon>Streptophyta</taxon>
        <taxon>Embryophyta</taxon>
        <taxon>Tracheophyta</taxon>
        <taxon>Spermatophyta</taxon>
        <taxon>Magnoliopsida</taxon>
        <taxon>eudicotyledons</taxon>
        <taxon>Gunneridae</taxon>
        <taxon>Pentapetalae</taxon>
        <taxon>asterids</taxon>
        <taxon>campanulids</taxon>
        <taxon>Asterales</taxon>
        <taxon>Asteraceae</taxon>
        <taxon>Asteroideae</taxon>
        <taxon>Anthemideae</taxon>
        <taxon>Anthemidinae</taxon>
        <taxon>Tanacetum</taxon>
    </lineage>
</organism>
<dbReference type="AlphaFoldDB" id="A0A699IDD6"/>
<comment type="caution">
    <text evidence="2">The sequence shown here is derived from an EMBL/GenBank/DDBJ whole genome shotgun (WGS) entry which is preliminary data.</text>
</comment>
<protein>
    <submittedName>
        <fullName evidence="2">Zinc finger, RING/FYVE/PHD-type</fullName>
    </submittedName>
</protein>
<proteinExistence type="predicted"/>
<sequence>MDDQFIQREEEEQGKEFEEEAEEDYDYLDDDLEKMELMVNKPMVTSWCHSDGITWEEVLISNWPILGRSKNKSVLSDACPICFKALTGGGKHQIQHGKMIFESVEHGPLLWPSVTEDGVKRLKKYSELSSAEATQADCDVKATNIIL</sequence>
<evidence type="ECO:0000256" key="1">
    <source>
        <dbReference type="SAM" id="MobiDB-lite"/>
    </source>
</evidence>
<dbReference type="EMBL" id="BKCJ010255038">
    <property type="protein sequence ID" value="GEZ23181.1"/>
    <property type="molecule type" value="Genomic_DNA"/>
</dbReference>
<feature type="compositionally biased region" description="Acidic residues" evidence="1">
    <location>
        <begin position="9"/>
        <end position="23"/>
    </location>
</feature>